<proteinExistence type="predicted"/>
<dbReference type="AlphaFoldDB" id="A0A6C0LME3"/>
<protein>
    <submittedName>
        <fullName evidence="1">Uncharacterized protein</fullName>
    </submittedName>
</protein>
<dbReference type="EMBL" id="MN740528">
    <property type="protein sequence ID" value="QHU31510.1"/>
    <property type="molecule type" value="Genomic_DNA"/>
</dbReference>
<reference evidence="1" key="1">
    <citation type="journal article" date="2020" name="Nature">
        <title>Giant virus diversity and host interactions through global metagenomics.</title>
        <authorList>
            <person name="Schulz F."/>
            <person name="Roux S."/>
            <person name="Paez-Espino D."/>
            <person name="Jungbluth S."/>
            <person name="Walsh D.A."/>
            <person name="Denef V.J."/>
            <person name="McMahon K.D."/>
            <person name="Konstantinidis K.T."/>
            <person name="Eloe-Fadrosh E.A."/>
            <person name="Kyrpides N.C."/>
            <person name="Woyke T."/>
        </authorList>
    </citation>
    <scope>NUCLEOTIDE SEQUENCE</scope>
    <source>
        <strain evidence="1">GVMAG-M-3300027963-21</strain>
    </source>
</reference>
<sequence length="534" mass="62074">MLRYLTNDVCSAKFKPSETNAFLTKCNASLYKKATGNTKLFLYKRCLFMTFDEYATEKVHINNNMCCRVLDSVNETAMKDAIRTELEHIRGNLLRPSYLKIPLPIYVMVAKKLETINNDDVFNGNYTVVIYIPNLFNYNGDGSEYTLFPSLDAFSKQNRWMELMTSKSSKFLEIMEIGSTKDRGDKIIKQNYLKTDLTASCFNMGCVSAEKESLLIPSYSTNEAELSLSVENLSPYYPKKCLKTPYYNKHMMEFSPDDEKRFRGTGDVLADNFDAIKHCSPENIKKYEGEAKKDKERFDIFLCKQLDVCKKYEGKGDDPEYDNDYDRIICKNNDKKKVEMLLSDFYRKHLESGTDKENYSADYNDNILKELAFRKSKYPGPGKIQEIVFSMFLLNEALFESDLFCYMPWRNILLKQEYVMNEGEAVEIDKRPLKSFDGVFEMKFSANGYLTIYRNGNPYSQVPNQRRGYRCYTKRVLTFENMSLVIHGYDEHNNYDQRGYITLPLQAMQISPASVILSNSGKLMLYDLGINRRM</sequence>
<name>A0A6C0LME3_9ZZZZ</name>
<accession>A0A6C0LME3</accession>
<evidence type="ECO:0000313" key="1">
    <source>
        <dbReference type="EMBL" id="QHU31510.1"/>
    </source>
</evidence>
<organism evidence="1">
    <name type="scientific">viral metagenome</name>
    <dbReference type="NCBI Taxonomy" id="1070528"/>
    <lineage>
        <taxon>unclassified sequences</taxon>
        <taxon>metagenomes</taxon>
        <taxon>organismal metagenomes</taxon>
    </lineage>
</organism>